<evidence type="ECO:0000313" key="2">
    <source>
        <dbReference type="EMBL" id="EMS79159.1"/>
    </source>
</evidence>
<reference evidence="2 3" key="1">
    <citation type="journal article" date="2013" name="Genome Announc.">
        <title>Draft Genome Sequence of Desulfotignum phosphitoxidans DSM 13687 Strain FiPS-3.</title>
        <authorList>
            <person name="Poehlein A."/>
            <person name="Daniel R."/>
            <person name="Simeonova D.D."/>
        </authorList>
    </citation>
    <scope>NUCLEOTIDE SEQUENCE [LARGE SCALE GENOMIC DNA]</scope>
    <source>
        <strain evidence="2 3">DSM 13687</strain>
    </source>
</reference>
<dbReference type="Gene3D" id="2.40.70.10">
    <property type="entry name" value="Acid Proteases"/>
    <property type="match status" value="1"/>
</dbReference>
<keyword evidence="1" id="KW-0812">Transmembrane</keyword>
<evidence type="ECO:0000313" key="3">
    <source>
        <dbReference type="Proteomes" id="UP000014216"/>
    </source>
</evidence>
<dbReference type="RefSeq" id="WP_006966244.1">
    <property type="nucleotide sequence ID" value="NZ_APJX01000005.1"/>
</dbReference>
<dbReference type="Pfam" id="PF13650">
    <property type="entry name" value="Asp_protease_2"/>
    <property type="match status" value="1"/>
</dbReference>
<gene>
    <name evidence="2" type="ORF">Dpo_5c00820</name>
</gene>
<name>S0G148_9BACT</name>
<dbReference type="InterPro" id="IPR021109">
    <property type="entry name" value="Peptidase_aspartic_dom_sf"/>
</dbReference>
<dbReference type="AlphaFoldDB" id="S0G148"/>
<protein>
    <recommendedName>
        <fullName evidence="4">Aspartyl protease</fullName>
    </recommendedName>
</protein>
<keyword evidence="3" id="KW-1185">Reference proteome</keyword>
<evidence type="ECO:0008006" key="4">
    <source>
        <dbReference type="Google" id="ProtNLM"/>
    </source>
</evidence>
<dbReference type="Proteomes" id="UP000014216">
    <property type="component" value="Unassembled WGS sequence"/>
</dbReference>
<dbReference type="OrthoDB" id="5394411at2"/>
<sequence>MKSDTKILIAIFSPTLIFVIILFSLYNFFGAQIITPHFWTNLFVQKKPSKQVVKGTVRVESKSLIPEKQMYPVGKKKTDLHGSDLIYSWIDDKGVKHFSNVQPSGITAAIETQKALKYQESKNFPERFQTKVVIRGNAVLVPVKIGYRGREKQTWLIFDTGATSTFIHDDLAKNMDIVPQKYSRAQIADGSIIPSKDAQLDYIIVGPYKISNFEIKIINHAGGSNLTKGLLGMNFLKYVDYNIDFKNQVITWYKKS</sequence>
<organism evidence="2 3">
    <name type="scientific">Desulfotignum phosphitoxidans DSM 13687</name>
    <dbReference type="NCBI Taxonomy" id="1286635"/>
    <lineage>
        <taxon>Bacteria</taxon>
        <taxon>Pseudomonadati</taxon>
        <taxon>Thermodesulfobacteriota</taxon>
        <taxon>Desulfobacteria</taxon>
        <taxon>Desulfobacterales</taxon>
        <taxon>Desulfobacteraceae</taxon>
        <taxon>Desulfotignum</taxon>
    </lineage>
</organism>
<proteinExistence type="predicted"/>
<feature type="transmembrane region" description="Helical" evidence="1">
    <location>
        <begin position="7"/>
        <end position="29"/>
    </location>
</feature>
<evidence type="ECO:0000256" key="1">
    <source>
        <dbReference type="SAM" id="Phobius"/>
    </source>
</evidence>
<dbReference type="SUPFAM" id="SSF50630">
    <property type="entry name" value="Acid proteases"/>
    <property type="match status" value="1"/>
</dbReference>
<dbReference type="InterPro" id="IPR034122">
    <property type="entry name" value="Retropepsin-like_bacterial"/>
</dbReference>
<keyword evidence="1" id="KW-0472">Membrane</keyword>
<accession>S0G148</accession>
<keyword evidence="1" id="KW-1133">Transmembrane helix</keyword>
<dbReference type="CDD" id="cd05483">
    <property type="entry name" value="retropepsin_like_bacteria"/>
    <property type="match status" value="1"/>
</dbReference>
<comment type="caution">
    <text evidence="2">The sequence shown here is derived from an EMBL/GenBank/DDBJ whole genome shotgun (WGS) entry which is preliminary data.</text>
</comment>
<dbReference type="EMBL" id="APJX01000005">
    <property type="protein sequence ID" value="EMS79159.1"/>
    <property type="molecule type" value="Genomic_DNA"/>
</dbReference>